<accession>I4DNM1</accession>
<proteinExistence type="evidence at transcript level"/>
<feature type="non-terminal residue" evidence="1">
    <location>
        <position position="1"/>
    </location>
</feature>
<reference evidence="1" key="1">
    <citation type="journal article" date="2012" name="BMC Biol.">
        <title>Comprehensive microarray-based analysis for stage-specific larval camouflage pattern-associated genes in the swallowtail butterfly, Papilio xuthus.</title>
        <authorList>
            <person name="Futahashi R."/>
            <person name="Shirataki H."/>
            <person name="Narita T."/>
            <person name="Mita K."/>
            <person name="Fujiwara H."/>
        </authorList>
    </citation>
    <scope>NUCLEOTIDE SEQUENCE</scope>
    <source>
        <tissue evidence="1">Epidermis</tissue>
    </source>
</reference>
<sequence>GGRAARRRLRAQAVLPVDTKVQFTMEPKREENGIVNTRLNHSRQTTEERGQGTDRGTVVGCRHTCGSCR</sequence>
<dbReference type="AlphaFoldDB" id="I4DNM1"/>
<name>I4DNM1_PAPXU</name>
<dbReference type="EMBL" id="AK403009">
    <property type="protein sequence ID" value="BAM19511.1"/>
    <property type="molecule type" value="mRNA"/>
</dbReference>
<protein>
    <submittedName>
        <fullName evidence="1">Uncharacterized protein</fullName>
    </submittedName>
</protein>
<organism evidence="1">
    <name type="scientific">Papilio xuthus</name>
    <name type="common">Asian swallowtail butterfly</name>
    <dbReference type="NCBI Taxonomy" id="66420"/>
    <lineage>
        <taxon>Eukaryota</taxon>
        <taxon>Metazoa</taxon>
        <taxon>Ecdysozoa</taxon>
        <taxon>Arthropoda</taxon>
        <taxon>Hexapoda</taxon>
        <taxon>Insecta</taxon>
        <taxon>Pterygota</taxon>
        <taxon>Neoptera</taxon>
        <taxon>Endopterygota</taxon>
        <taxon>Lepidoptera</taxon>
        <taxon>Glossata</taxon>
        <taxon>Ditrysia</taxon>
        <taxon>Papilionoidea</taxon>
        <taxon>Papilionidae</taxon>
        <taxon>Papilioninae</taxon>
        <taxon>Papilio</taxon>
    </lineage>
</organism>
<evidence type="ECO:0000313" key="1">
    <source>
        <dbReference type="EMBL" id="BAM19511.1"/>
    </source>
</evidence>